<organism evidence="6 7">
    <name type="scientific">Plastoroseomonas arctica</name>
    <dbReference type="NCBI Taxonomy" id="1509237"/>
    <lineage>
        <taxon>Bacteria</taxon>
        <taxon>Pseudomonadati</taxon>
        <taxon>Pseudomonadota</taxon>
        <taxon>Alphaproteobacteria</taxon>
        <taxon>Acetobacterales</taxon>
        <taxon>Acetobacteraceae</taxon>
        <taxon>Plastoroseomonas</taxon>
    </lineage>
</organism>
<evidence type="ECO:0000259" key="4">
    <source>
        <dbReference type="Pfam" id="PF25967"/>
    </source>
</evidence>
<protein>
    <submittedName>
        <fullName evidence="6">Efflux RND transporter periplasmic adaptor subunit</fullName>
    </submittedName>
</protein>
<feature type="domain" description="CusB-like beta-barrel" evidence="3">
    <location>
        <begin position="187"/>
        <end position="257"/>
    </location>
</feature>
<dbReference type="Pfam" id="PF25967">
    <property type="entry name" value="RND-MFP_C"/>
    <property type="match status" value="1"/>
</dbReference>
<evidence type="ECO:0000313" key="7">
    <source>
        <dbReference type="Proteomes" id="UP001196068"/>
    </source>
</evidence>
<comment type="similarity">
    <text evidence="1">Belongs to the membrane fusion protein (MFP) (TC 8.A.1) family.</text>
</comment>
<evidence type="ECO:0000259" key="5">
    <source>
        <dbReference type="Pfam" id="PF25973"/>
    </source>
</evidence>
<dbReference type="Proteomes" id="UP001196068">
    <property type="component" value="Unassembled WGS sequence"/>
</dbReference>
<keyword evidence="2" id="KW-0175">Coiled coil</keyword>
<dbReference type="GO" id="GO:1990281">
    <property type="term" value="C:efflux pump complex"/>
    <property type="evidence" value="ECO:0007669"/>
    <property type="project" value="TreeGrafter"/>
</dbReference>
<dbReference type="InterPro" id="IPR006143">
    <property type="entry name" value="RND_pump_MFP"/>
</dbReference>
<dbReference type="GO" id="GO:0015562">
    <property type="term" value="F:efflux transmembrane transporter activity"/>
    <property type="evidence" value="ECO:0007669"/>
    <property type="project" value="TreeGrafter"/>
</dbReference>
<keyword evidence="7" id="KW-1185">Reference proteome</keyword>
<dbReference type="InterPro" id="IPR058792">
    <property type="entry name" value="Beta-barrel_RND_2"/>
</dbReference>
<comment type="caution">
    <text evidence="6">The sequence shown here is derived from an EMBL/GenBank/DDBJ whole genome shotgun (WGS) entry which is preliminary data.</text>
</comment>
<evidence type="ECO:0000256" key="2">
    <source>
        <dbReference type="SAM" id="Coils"/>
    </source>
</evidence>
<dbReference type="Gene3D" id="2.40.420.20">
    <property type="match status" value="1"/>
</dbReference>
<reference evidence="6" key="1">
    <citation type="submission" date="2020-01" db="EMBL/GenBank/DDBJ databases">
        <authorList>
            <person name="Rat A."/>
        </authorList>
    </citation>
    <scope>NUCLEOTIDE SEQUENCE</scope>
    <source>
        <strain evidence="6">LMG 28251</strain>
    </source>
</reference>
<evidence type="ECO:0000256" key="1">
    <source>
        <dbReference type="ARBA" id="ARBA00009477"/>
    </source>
</evidence>
<accession>A0AAF1JXJ0</accession>
<dbReference type="Pfam" id="PF25954">
    <property type="entry name" value="Beta-barrel_RND_2"/>
    <property type="match status" value="1"/>
</dbReference>
<feature type="domain" description="CzcB-like barrel-sandwich hybrid" evidence="5">
    <location>
        <begin position="54"/>
        <end position="179"/>
    </location>
</feature>
<dbReference type="Pfam" id="PF25973">
    <property type="entry name" value="BSH_CzcB"/>
    <property type="match status" value="1"/>
</dbReference>
<dbReference type="AlphaFoldDB" id="A0AAF1JXJ0"/>
<dbReference type="Gene3D" id="1.10.287.470">
    <property type="entry name" value="Helix hairpin bin"/>
    <property type="match status" value="1"/>
</dbReference>
<proteinExistence type="inferred from homology"/>
<dbReference type="Gene3D" id="2.40.50.100">
    <property type="match status" value="1"/>
</dbReference>
<feature type="domain" description="Multidrug resistance protein MdtA-like C-terminal permuted SH3" evidence="4">
    <location>
        <begin position="264"/>
        <end position="316"/>
    </location>
</feature>
<evidence type="ECO:0000313" key="6">
    <source>
        <dbReference type="EMBL" id="MBR0655757.1"/>
    </source>
</evidence>
<dbReference type="SUPFAM" id="SSF111369">
    <property type="entry name" value="HlyD-like secretion proteins"/>
    <property type="match status" value="1"/>
</dbReference>
<dbReference type="Gene3D" id="2.40.30.170">
    <property type="match status" value="1"/>
</dbReference>
<evidence type="ECO:0000259" key="3">
    <source>
        <dbReference type="Pfam" id="PF25954"/>
    </source>
</evidence>
<dbReference type="InterPro" id="IPR058627">
    <property type="entry name" value="MdtA-like_C"/>
</dbReference>
<feature type="coiled-coil region" evidence="2">
    <location>
        <begin position="82"/>
        <end position="145"/>
    </location>
</feature>
<reference evidence="6" key="2">
    <citation type="journal article" date="2021" name="Syst. Appl. Microbiol.">
        <title>Roseomonas hellenica sp. nov., isolated from roots of wild-growing Alkanna tinctoria.</title>
        <authorList>
            <person name="Rat A."/>
            <person name="Naranjo H.D."/>
            <person name="Lebbe L."/>
            <person name="Cnockaert M."/>
            <person name="Krigas N."/>
            <person name="Grigoriadou K."/>
            <person name="Maloupa E."/>
            <person name="Willems A."/>
        </authorList>
    </citation>
    <scope>NUCLEOTIDE SEQUENCE</scope>
    <source>
        <strain evidence="6">LMG 28251</strain>
    </source>
</reference>
<dbReference type="RefSeq" id="WP_211874593.1">
    <property type="nucleotide sequence ID" value="NZ_JAAEDH010000012.1"/>
</dbReference>
<name>A0AAF1JXJ0_9PROT</name>
<dbReference type="InterPro" id="IPR058647">
    <property type="entry name" value="BSH_CzcB-like"/>
</dbReference>
<gene>
    <name evidence="6" type="ORF">GXW79_11785</name>
</gene>
<dbReference type="EMBL" id="JAAEDH010000012">
    <property type="protein sequence ID" value="MBR0655757.1"/>
    <property type="molecule type" value="Genomic_DNA"/>
</dbReference>
<dbReference type="NCBIfam" id="TIGR01730">
    <property type="entry name" value="RND_mfp"/>
    <property type="match status" value="1"/>
</dbReference>
<sequence>MRKRTLIAALLGVIAVGAFAAWRLIPPAVTIAMATRGPAIEAVYATGSVEPVQSARVGPSVRARVMRVLVEEGVRVTEGQPLAQLENREAEARAVEAEARATFAREDLARTRTLVSRDIASRSTLDRAESEARAARALADAALRRLDDYVVRAPADGMVLRRDVEPGQIADTPDALFWIGEPRPLRITAEVDEEDIARVAPGQRALLRADAFPGQALPATVTQITPRGDTTRKSYRVRLALPDDTPLRIGMSVEANIILREDANAILIPPGALRDGHVFLVEKEAVIRRPVQSGVQGPRAVEIRAGLAAGESVVVNPPADLLTGQAVRLRPSGAVAAPAR</sequence>
<dbReference type="PANTHER" id="PTHR30469">
    <property type="entry name" value="MULTIDRUG RESISTANCE PROTEIN MDTA"/>
    <property type="match status" value="1"/>
</dbReference>